<dbReference type="EMBL" id="CAJFDI010000004">
    <property type="protein sequence ID" value="CAD5226162.1"/>
    <property type="molecule type" value="Genomic_DNA"/>
</dbReference>
<evidence type="ECO:0000259" key="11">
    <source>
        <dbReference type="PROSITE" id="PS50011"/>
    </source>
</evidence>
<dbReference type="GO" id="GO:0005886">
    <property type="term" value="C:plasma membrane"/>
    <property type="evidence" value="ECO:0007669"/>
    <property type="project" value="TreeGrafter"/>
</dbReference>
<dbReference type="InterPro" id="IPR050401">
    <property type="entry name" value="Cyclic_nucleotide_synthase"/>
</dbReference>
<evidence type="ECO:0000256" key="7">
    <source>
        <dbReference type="ARBA" id="ARBA00023136"/>
    </source>
</evidence>
<dbReference type="Proteomes" id="UP000659654">
    <property type="component" value="Unassembled WGS sequence"/>
</dbReference>
<dbReference type="GO" id="GO:0004016">
    <property type="term" value="F:adenylate cyclase activity"/>
    <property type="evidence" value="ECO:0007669"/>
    <property type="project" value="TreeGrafter"/>
</dbReference>
<dbReference type="Proteomes" id="UP000582659">
    <property type="component" value="Unassembled WGS sequence"/>
</dbReference>
<evidence type="ECO:0000256" key="4">
    <source>
        <dbReference type="ARBA" id="ARBA00022692"/>
    </source>
</evidence>
<keyword evidence="7 10" id="KW-0472">Membrane</keyword>
<keyword evidence="8" id="KW-0456">Lyase</keyword>
<organism evidence="12 13">
    <name type="scientific">Bursaphelenchus xylophilus</name>
    <name type="common">Pinewood nematode worm</name>
    <name type="synonym">Aphelenchoides xylophilus</name>
    <dbReference type="NCBI Taxonomy" id="6326"/>
    <lineage>
        <taxon>Eukaryota</taxon>
        <taxon>Metazoa</taxon>
        <taxon>Ecdysozoa</taxon>
        <taxon>Nematoda</taxon>
        <taxon>Chromadorea</taxon>
        <taxon>Rhabditida</taxon>
        <taxon>Tylenchina</taxon>
        <taxon>Tylenchomorpha</taxon>
        <taxon>Aphelenchoidea</taxon>
        <taxon>Aphelenchoididae</taxon>
        <taxon>Bursaphelenchus</taxon>
    </lineage>
</organism>
<evidence type="ECO:0000256" key="10">
    <source>
        <dbReference type="SAM" id="Phobius"/>
    </source>
</evidence>
<dbReference type="InterPro" id="IPR001245">
    <property type="entry name" value="Ser-Thr/Tyr_kinase_cat_dom"/>
</dbReference>
<dbReference type="InterPro" id="IPR011009">
    <property type="entry name" value="Kinase-like_dom_sf"/>
</dbReference>
<evidence type="ECO:0000256" key="5">
    <source>
        <dbReference type="ARBA" id="ARBA00022741"/>
    </source>
</evidence>
<dbReference type="Pfam" id="PF01094">
    <property type="entry name" value="ANF_receptor"/>
    <property type="match status" value="1"/>
</dbReference>
<evidence type="ECO:0000313" key="13">
    <source>
        <dbReference type="Proteomes" id="UP000659654"/>
    </source>
</evidence>
<dbReference type="GO" id="GO:0004672">
    <property type="term" value="F:protein kinase activity"/>
    <property type="evidence" value="ECO:0007669"/>
    <property type="project" value="InterPro"/>
</dbReference>
<comment type="subcellular location">
    <subcellularLocation>
        <location evidence="2">Membrane</location>
    </subcellularLocation>
</comment>
<evidence type="ECO:0000256" key="6">
    <source>
        <dbReference type="ARBA" id="ARBA00022989"/>
    </source>
</evidence>
<keyword evidence="9" id="KW-0141">cGMP biosynthesis</keyword>
<dbReference type="SUPFAM" id="SSF56112">
    <property type="entry name" value="Protein kinase-like (PK-like)"/>
    <property type="match status" value="1"/>
</dbReference>
<reference evidence="12" key="1">
    <citation type="submission" date="2020-09" db="EMBL/GenBank/DDBJ databases">
        <authorList>
            <person name="Kikuchi T."/>
        </authorList>
    </citation>
    <scope>NUCLEOTIDE SEQUENCE</scope>
    <source>
        <strain evidence="12">Ka4C1</strain>
    </source>
</reference>
<evidence type="ECO:0000313" key="12">
    <source>
        <dbReference type="EMBL" id="CAD5226162.1"/>
    </source>
</evidence>
<dbReference type="CDD" id="cd06352">
    <property type="entry name" value="PBP1_NPR_GC-like"/>
    <property type="match status" value="1"/>
</dbReference>
<sequence length="831" mass="94031">MTSGGAFYPYFSYDRCIGGLNVALDRIVQEKLLPNYNFTFTIKDDDCKETLAAGRAAELIENDQVDVIIGPICSEPAIIVGALSKFYNVPMINWGAASATVLANTTYRFTTSLNVVGPTMTVAQGFIQLLIELNWNRFAFLYAESQTKRCGYLRDDVLSILAQPDIDISLSYYREVNTSDVVSLNQTFTQLENTARVTFLCFTSDLDKITMLDALGNHGLITNPDFVFVIVEQRGNGFYMPAYDLGNNASYDSYIPLYQHPNVTDQQRMKEYLSRIFFFDLAIPVTLRDQFEESVKEKVAGFPFYCTTCEAVGSGAASLSDALYLYAIALNATLSDPNVDLHNNSNIFAPPNMRLGEQITRAAANKTFDGATGKVMMDNYSRRINIFAFTSLTDNYTMRSYYQIIASTENATVMETNNTVYAWEKWGNKQPLAIPKCGFDGLLCPASVLATYGGYIYAAIAIIAAAAIGTTTYLIRGQYLEYKRLNAAWQIKTEELYSPDEKSSDTRSLPQSIHSHSNPSIIRKPESEYYAFFLHNNEPVAARKFKSKIVIQARNRAEFRMMRQIDNNNLAKFLGLCTDGSQFLSIWRFYHRGSIKDIIAAGSFAIDGVFMTSLVRDIITGLHFIHHSSLHCHGHLNSSNCLVDERWVVKISDYGILDLLQQEPISSKKLLYLAPEQLRKPLHPLKDGVHRSADIYSFSMVATEIINRHPPWDTNNNQVEDPDEIVYLLKRRRDVPIRPIIDISSITDLSHNIPTLIQDCWNEDPTVRPTTGQIQTILKNMVNKNQSLMDHVFQVLQNYMNTLQEEVESRTKALMEEKKRSDVLLYRLLPR</sequence>
<keyword evidence="6 10" id="KW-1133">Transmembrane helix</keyword>
<dbReference type="GO" id="GO:0004383">
    <property type="term" value="F:guanylate cyclase activity"/>
    <property type="evidence" value="ECO:0007669"/>
    <property type="project" value="UniProtKB-EC"/>
</dbReference>
<dbReference type="InterPro" id="IPR001828">
    <property type="entry name" value="ANF_lig-bd_rcpt"/>
</dbReference>
<evidence type="ECO:0000256" key="9">
    <source>
        <dbReference type="ARBA" id="ARBA00023293"/>
    </source>
</evidence>
<keyword evidence="5" id="KW-0547">Nucleotide-binding</keyword>
<dbReference type="PANTHER" id="PTHR11920:SF495">
    <property type="entry name" value="RECEPTOR-TYPE GUANYLATE CYCLASE GCY-7"/>
    <property type="match status" value="1"/>
</dbReference>
<dbReference type="SMR" id="A0A7I8WSJ5"/>
<dbReference type="GO" id="GO:0005524">
    <property type="term" value="F:ATP binding"/>
    <property type="evidence" value="ECO:0007669"/>
    <property type="project" value="InterPro"/>
</dbReference>
<dbReference type="PROSITE" id="PS50011">
    <property type="entry name" value="PROTEIN_KINASE_DOM"/>
    <property type="match status" value="1"/>
</dbReference>
<dbReference type="Gene3D" id="3.40.50.2300">
    <property type="match status" value="2"/>
</dbReference>
<dbReference type="GO" id="GO:0007168">
    <property type="term" value="P:receptor guanylyl cyclase signaling pathway"/>
    <property type="evidence" value="ECO:0007669"/>
    <property type="project" value="TreeGrafter"/>
</dbReference>
<evidence type="ECO:0000256" key="2">
    <source>
        <dbReference type="ARBA" id="ARBA00004370"/>
    </source>
</evidence>
<dbReference type="Pfam" id="PF07714">
    <property type="entry name" value="PK_Tyr_Ser-Thr"/>
    <property type="match status" value="1"/>
</dbReference>
<dbReference type="PANTHER" id="PTHR11920">
    <property type="entry name" value="GUANYLYL CYCLASE"/>
    <property type="match status" value="1"/>
</dbReference>
<dbReference type="EC" id="4.6.1.2" evidence="3"/>
<comment type="catalytic activity">
    <reaction evidence="1">
        <text>GTP = 3',5'-cyclic GMP + diphosphate</text>
        <dbReference type="Rhea" id="RHEA:13665"/>
        <dbReference type="ChEBI" id="CHEBI:33019"/>
        <dbReference type="ChEBI" id="CHEBI:37565"/>
        <dbReference type="ChEBI" id="CHEBI:57746"/>
        <dbReference type="EC" id="4.6.1.2"/>
    </reaction>
</comment>
<evidence type="ECO:0000256" key="3">
    <source>
        <dbReference type="ARBA" id="ARBA00012202"/>
    </source>
</evidence>
<accession>A0A7I8WSJ5</accession>
<dbReference type="InterPro" id="IPR028082">
    <property type="entry name" value="Peripla_BP_I"/>
</dbReference>
<name>A0A7I8WSJ5_BURXY</name>
<dbReference type="GO" id="GO:0001653">
    <property type="term" value="F:peptide receptor activity"/>
    <property type="evidence" value="ECO:0007669"/>
    <property type="project" value="TreeGrafter"/>
</dbReference>
<dbReference type="AlphaFoldDB" id="A0A7I8WSJ5"/>
<dbReference type="InterPro" id="IPR000719">
    <property type="entry name" value="Prot_kinase_dom"/>
</dbReference>
<feature type="domain" description="Protein kinase" evidence="11">
    <location>
        <begin position="457"/>
        <end position="794"/>
    </location>
</feature>
<dbReference type="Gene3D" id="6.10.250.780">
    <property type="match status" value="1"/>
</dbReference>
<evidence type="ECO:0000256" key="8">
    <source>
        <dbReference type="ARBA" id="ARBA00023239"/>
    </source>
</evidence>
<protein>
    <recommendedName>
        <fullName evidence="3">guanylate cyclase</fullName>
        <ecNumber evidence="3">4.6.1.2</ecNumber>
    </recommendedName>
</protein>
<feature type="transmembrane region" description="Helical" evidence="10">
    <location>
        <begin position="454"/>
        <end position="475"/>
    </location>
</feature>
<dbReference type="EMBL" id="CAJFCV020000004">
    <property type="protein sequence ID" value="CAG9115500.1"/>
    <property type="molecule type" value="Genomic_DNA"/>
</dbReference>
<dbReference type="Gene3D" id="1.10.510.10">
    <property type="entry name" value="Transferase(Phosphotransferase) domain 1"/>
    <property type="match status" value="1"/>
</dbReference>
<evidence type="ECO:0000256" key="1">
    <source>
        <dbReference type="ARBA" id="ARBA00001436"/>
    </source>
</evidence>
<dbReference type="SUPFAM" id="SSF53822">
    <property type="entry name" value="Periplasmic binding protein-like I"/>
    <property type="match status" value="1"/>
</dbReference>
<gene>
    <name evidence="12" type="ORF">BXYJ_LOCUS8907</name>
</gene>
<keyword evidence="13" id="KW-1185">Reference proteome</keyword>
<dbReference type="OrthoDB" id="1890790at2759"/>
<keyword evidence="4 10" id="KW-0812">Transmembrane</keyword>
<comment type="caution">
    <text evidence="12">The sequence shown here is derived from an EMBL/GenBank/DDBJ whole genome shotgun (WGS) entry which is preliminary data.</text>
</comment>
<proteinExistence type="predicted"/>